<evidence type="ECO:0000313" key="2">
    <source>
        <dbReference type="Proteomes" id="UP000649573"/>
    </source>
</evidence>
<protein>
    <recommendedName>
        <fullName evidence="3">MBL fold metallo-hydrolase</fullName>
    </recommendedName>
</protein>
<accession>A0ABQ2UDL1</accession>
<evidence type="ECO:0000313" key="1">
    <source>
        <dbReference type="EMBL" id="GGU19466.1"/>
    </source>
</evidence>
<evidence type="ECO:0008006" key="3">
    <source>
        <dbReference type="Google" id="ProtNLM"/>
    </source>
</evidence>
<organism evidence="1 2">
    <name type="scientific">Lentzea flava</name>
    <dbReference type="NCBI Taxonomy" id="103732"/>
    <lineage>
        <taxon>Bacteria</taxon>
        <taxon>Bacillati</taxon>
        <taxon>Actinomycetota</taxon>
        <taxon>Actinomycetes</taxon>
        <taxon>Pseudonocardiales</taxon>
        <taxon>Pseudonocardiaceae</taxon>
        <taxon>Lentzea</taxon>
    </lineage>
</organism>
<gene>
    <name evidence="1" type="ORF">GCM10010178_09260</name>
</gene>
<proteinExistence type="predicted"/>
<sequence length="223" mass="23368">MRIVGNAGGLFHLRDGLVIAVDSPGSPGADTLLLSSGLIGEEDWAAALIESVETRSLQAALVARGVTPARVQDVTAAAVLDGAFAVAAGEIERHSVDESVEHPLLPASTAVAPDVLLVETASRLDALASLPFPLSPYRDRVVAVHGAEPATAEQREIVEHATGRRNARDIAFALGLGLHSVTVEISRMLADGLLEIAPPTTSFSFSHWGLTSLHPRAPREVEC</sequence>
<comment type="caution">
    <text evidence="1">The sequence shown here is derived from an EMBL/GenBank/DDBJ whole genome shotgun (WGS) entry which is preliminary data.</text>
</comment>
<reference evidence="2" key="1">
    <citation type="journal article" date="2019" name="Int. J. Syst. Evol. Microbiol.">
        <title>The Global Catalogue of Microorganisms (GCM) 10K type strain sequencing project: providing services to taxonomists for standard genome sequencing and annotation.</title>
        <authorList>
            <consortium name="The Broad Institute Genomics Platform"/>
            <consortium name="The Broad Institute Genome Sequencing Center for Infectious Disease"/>
            <person name="Wu L."/>
            <person name="Ma J."/>
        </authorList>
    </citation>
    <scope>NUCLEOTIDE SEQUENCE [LARGE SCALE GENOMIC DNA]</scope>
    <source>
        <strain evidence="2">JCM 3296</strain>
    </source>
</reference>
<keyword evidence="2" id="KW-1185">Reference proteome</keyword>
<name>A0ABQ2UDL1_9PSEU</name>
<dbReference type="EMBL" id="BMRE01000002">
    <property type="protein sequence ID" value="GGU19466.1"/>
    <property type="molecule type" value="Genomic_DNA"/>
</dbReference>
<dbReference type="Proteomes" id="UP000649573">
    <property type="component" value="Unassembled WGS sequence"/>
</dbReference>